<dbReference type="OrthoDB" id="9797599at2"/>
<evidence type="ECO:0000313" key="8">
    <source>
        <dbReference type="Proteomes" id="UP000318669"/>
    </source>
</evidence>
<evidence type="ECO:0000313" key="6">
    <source>
        <dbReference type="EMBL" id="TRX12543.1"/>
    </source>
</evidence>
<evidence type="ECO:0000313" key="5">
    <source>
        <dbReference type="EMBL" id="TRX06531.1"/>
    </source>
</evidence>
<proteinExistence type="predicted"/>
<keyword evidence="1" id="KW-0805">Transcription regulation</keyword>
<evidence type="ECO:0000256" key="2">
    <source>
        <dbReference type="ARBA" id="ARBA00023125"/>
    </source>
</evidence>
<dbReference type="GO" id="GO:0003677">
    <property type="term" value="F:DNA binding"/>
    <property type="evidence" value="ECO:0007669"/>
    <property type="project" value="UniProtKB-KW"/>
</dbReference>
<reference evidence="7 8" key="1">
    <citation type="submission" date="2019-07" db="EMBL/GenBank/DDBJ databases">
        <title>Novel species of Flavobacterium.</title>
        <authorList>
            <person name="Liu Q."/>
            <person name="Xin Y.-H."/>
        </authorList>
    </citation>
    <scope>NUCLEOTIDE SEQUENCE [LARGE SCALE GENOMIC DNA]</scope>
    <source>
        <strain evidence="5 7">GSP39</strain>
        <strain evidence="6 8">GSR22</strain>
    </source>
</reference>
<keyword evidence="2" id="KW-0238">DNA-binding</keyword>
<dbReference type="Proteomes" id="UP000318528">
    <property type="component" value="Unassembled WGS sequence"/>
</dbReference>
<keyword evidence="3" id="KW-0804">Transcription</keyword>
<dbReference type="Gene3D" id="1.10.10.10">
    <property type="entry name" value="Winged helix-like DNA-binding domain superfamily/Winged helix DNA-binding domain"/>
    <property type="match status" value="1"/>
</dbReference>
<dbReference type="SUPFAM" id="SSF46785">
    <property type="entry name" value="Winged helix' DNA-binding domain"/>
    <property type="match status" value="1"/>
</dbReference>
<dbReference type="AlphaFoldDB" id="A0A553BWE7"/>
<dbReference type="PROSITE" id="PS51118">
    <property type="entry name" value="HTH_HXLR"/>
    <property type="match status" value="1"/>
</dbReference>
<dbReference type="PANTHER" id="PTHR33204:SF29">
    <property type="entry name" value="TRANSCRIPTIONAL REGULATOR"/>
    <property type="match status" value="1"/>
</dbReference>
<feature type="domain" description="HTH hxlR-type" evidence="4">
    <location>
        <begin position="10"/>
        <end position="108"/>
    </location>
</feature>
<dbReference type="RefSeq" id="WP_143387064.1">
    <property type="nucleotide sequence ID" value="NZ_VJZL01000003.1"/>
</dbReference>
<organism evidence="6 8">
    <name type="scientific">Flavobacterium gawalongense</name>
    <dbReference type="NCBI Taxonomy" id="2594432"/>
    <lineage>
        <taxon>Bacteria</taxon>
        <taxon>Pseudomonadati</taxon>
        <taxon>Bacteroidota</taxon>
        <taxon>Flavobacteriia</taxon>
        <taxon>Flavobacteriales</taxon>
        <taxon>Flavobacteriaceae</taxon>
        <taxon>Flavobacterium</taxon>
    </lineage>
</organism>
<protein>
    <submittedName>
        <fullName evidence="6">Helix-turn-helix transcriptional regulator</fullName>
    </submittedName>
</protein>
<keyword evidence="7" id="KW-1185">Reference proteome</keyword>
<dbReference type="EMBL" id="VJZN01000011">
    <property type="protein sequence ID" value="TRX06531.1"/>
    <property type="molecule type" value="Genomic_DNA"/>
</dbReference>
<dbReference type="EMBL" id="VJZL01000003">
    <property type="protein sequence ID" value="TRX12543.1"/>
    <property type="molecule type" value="Genomic_DNA"/>
</dbReference>
<evidence type="ECO:0000256" key="3">
    <source>
        <dbReference type="ARBA" id="ARBA00023163"/>
    </source>
</evidence>
<evidence type="ECO:0000313" key="7">
    <source>
        <dbReference type="Proteomes" id="UP000318528"/>
    </source>
</evidence>
<dbReference type="PANTHER" id="PTHR33204">
    <property type="entry name" value="TRANSCRIPTIONAL REGULATOR, MARR FAMILY"/>
    <property type="match status" value="1"/>
</dbReference>
<accession>A0A553BWE7</accession>
<evidence type="ECO:0000259" key="4">
    <source>
        <dbReference type="PROSITE" id="PS51118"/>
    </source>
</evidence>
<comment type="caution">
    <text evidence="6">The sequence shown here is derived from an EMBL/GenBank/DDBJ whole genome shotgun (WGS) entry which is preliminary data.</text>
</comment>
<name>A0A553BWE7_9FLAO</name>
<dbReference type="InterPro" id="IPR002577">
    <property type="entry name" value="HTH_HxlR"/>
</dbReference>
<sequence>MRYIENPYDCPVTRAMSIFGGKWKPIILNCIGESSLRFGKLNQLMPAISNKVLSNELKELETLGLIERKEFKESLQRVEYTLSDSGKSLMPVLHEIASWGNSNEAKKIVKEMAK</sequence>
<evidence type="ECO:0000256" key="1">
    <source>
        <dbReference type="ARBA" id="ARBA00023015"/>
    </source>
</evidence>
<dbReference type="Proteomes" id="UP000318669">
    <property type="component" value="Unassembled WGS sequence"/>
</dbReference>
<dbReference type="InterPro" id="IPR036390">
    <property type="entry name" value="WH_DNA-bd_sf"/>
</dbReference>
<gene>
    <name evidence="6" type="ORF">FNW11_03135</name>
    <name evidence="5" type="ORF">FNW12_08015</name>
</gene>
<dbReference type="Pfam" id="PF01638">
    <property type="entry name" value="HxlR"/>
    <property type="match status" value="1"/>
</dbReference>
<dbReference type="InterPro" id="IPR036388">
    <property type="entry name" value="WH-like_DNA-bd_sf"/>
</dbReference>